<accession>A0AAN9UQA0</accession>
<feature type="compositionally biased region" description="Polar residues" evidence="9">
    <location>
        <begin position="237"/>
        <end position="247"/>
    </location>
</feature>
<comment type="similarity">
    <text evidence="8">Belongs to the xlnR/xlr1 family.</text>
</comment>
<evidence type="ECO:0000256" key="2">
    <source>
        <dbReference type="ARBA" id="ARBA00022833"/>
    </source>
</evidence>
<dbReference type="SMART" id="SM00906">
    <property type="entry name" value="Fungal_trans"/>
    <property type="match status" value="1"/>
</dbReference>
<evidence type="ECO:0000256" key="3">
    <source>
        <dbReference type="ARBA" id="ARBA00023015"/>
    </source>
</evidence>
<feature type="region of interest" description="Disordered" evidence="9">
    <location>
        <begin position="814"/>
        <end position="855"/>
    </location>
</feature>
<dbReference type="CDD" id="cd00067">
    <property type="entry name" value="GAL4"/>
    <property type="match status" value="1"/>
</dbReference>
<dbReference type="SUPFAM" id="SSF57701">
    <property type="entry name" value="Zn2/Cys6 DNA-binding domain"/>
    <property type="match status" value="1"/>
</dbReference>
<dbReference type="Gene3D" id="4.10.240.10">
    <property type="entry name" value="Zn(2)-C6 fungal-type DNA-binding domain"/>
    <property type="match status" value="1"/>
</dbReference>
<name>A0AAN9UQA0_9PEZI</name>
<dbReference type="FunFam" id="4.10.240.10:FF:000004">
    <property type="entry name" value="Xylanolytic transcriptional activator XlnR"/>
    <property type="match status" value="1"/>
</dbReference>
<keyword evidence="7" id="KW-0539">Nucleus</keyword>
<dbReference type="AlphaFoldDB" id="A0AAN9UQA0"/>
<dbReference type="PROSITE" id="PS50048">
    <property type="entry name" value="ZN2_CY6_FUNGAL_2"/>
    <property type="match status" value="1"/>
</dbReference>
<feature type="compositionally biased region" description="Polar residues" evidence="9">
    <location>
        <begin position="155"/>
        <end position="169"/>
    </location>
</feature>
<dbReference type="GO" id="GO:0003677">
    <property type="term" value="F:DNA binding"/>
    <property type="evidence" value="ECO:0007669"/>
    <property type="project" value="UniProtKB-KW"/>
</dbReference>
<evidence type="ECO:0000313" key="12">
    <source>
        <dbReference type="Proteomes" id="UP001320420"/>
    </source>
</evidence>
<feature type="compositionally biased region" description="Low complexity" evidence="9">
    <location>
        <begin position="679"/>
        <end position="688"/>
    </location>
</feature>
<reference evidence="11 12" key="1">
    <citation type="submission" date="2024-02" db="EMBL/GenBank/DDBJ databases">
        <title>De novo assembly and annotation of 12 fungi associated with fruit tree decline syndrome in Ontario, Canada.</title>
        <authorList>
            <person name="Sulman M."/>
            <person name="Ellouze W."/>
            <person name="Ilyukhin E."/>
        </authorList>
    </citation>
    <scope>NUCLEOTIDE SEQUENCE [LARGE SCALE GENOMIC DNA]</scope>
    <source>
        <strain evidence="11 12">M11/M66-122</strain>
    </source>
</reference>
<evidence type="ECO:0000256" key="1">
    <source>
        <dbReference type="ARBA" id="ARBA00022723"/>
    </source>
</evidence>
<keyword evidence="5" id="KW-0010">Activator</keyword>
<evidence type="ECO:0000256" key="8">
    <source>
        <dbReference type="ARBA" id="ARBA00037990"/>
    </source>
</evidence>
<sequence>MLSNPLQRFSPYHTLPSTTLLSNHVPSSHLHAAGLDGFGHGSQYTLQHLQQHVGVHAPHLARAPQPKHRQHPYAGPTTRATGAAGPIRRRISRACDQCNQLRTKCDGQHPCAHCIEFGLGCEYIRERKKRGKASRKDLAQQAAAHAAVSGGGQRGQKSPNSQGEENAGSSDPKAENTPIEQAEQQSGAAEKLLNDIGEDAMQRSERTGSLDSLAELSSHQSHIPTHNGAMDSDGLDSPTSLDLNGFGSVQNPYERQNLGTHMMAGPTHATYGSGQGGMSSYPEIPYALQTDTPTNYSANHPAAFRIGTSPISAYHMAGDMGGDAASPPWMSMSSPPPQYQSQIPQNNYHQQLRYPVLNPLIPHLGNIIPVSLACDLIDLYFASSSSAHAHPMSPYVLGFVFRKRSFLHPSKPRPCQPALLASMLWVAAQTSDAAYLTGIPSARGKICQKLLELTVNLLKPLIHTPSGDASPVSSPVIVDGVGVALGGLGVAMPMQGSSSTIHLENLTGESGAFGAAGTLDDVITYIHLATVVSASEYKGASLRWWNAAWSLARELKLGRELPRASTASASSSGNAASAGADGGDAAVDAIIDGGGSIEDELGNKVSAGTITEEDREERRRIWWLAYIVDRHLALCYNRPLFLLDIECEGLRQPMDDTDWQNGNFEAYNTAGTTTDPLLSSTGQQGSGSNRHHHHHHHHPNCRHRRARGPHFECSGHSIFGYFLPLMTILGEVVDLHHARNHPRFGVGFRAAREWDDQQAEIVRHLETYERSLKAFEQKHFHAAAADDESDSCSGATLEMPPSCAAAAAATTNTATTAGSEGGGGIGSPSGRSVRTSVSASACTPSAATTTSPSRMTESDIQTRIVMAYGTHVMHVLHILLTGKWDPINLLDDNDLWISSQGFITATSHAVSAAEAINDILEYDPGLEFMPFFFGIYLLQGSFLLLLIADKLQSEASASVVRACETIIRAHEACVVTLNTEYQRNFSKVMRSALAQVRGRVPEDLGEQHQRRREVLALYRWTGDGTGLAL</sequence>
<dbReference type="GO" id="GO:0000981">
    <property type="term" value="F:DNA-binding transcription factor activity, RNA polymerase II-specific"/>
    <property type="evidence" value="ECO:0007669"/>
    <property type="project" value="InterPro"/>
</dbReference>
<dbReference type="PANTHER" id="PTHR47663">
    <property type="entry name" value="XYLANOLYTIC TRANSCRIPTIONAL ACTIVATOR XLNR-RELATED"/>
    <property type="match status" value="1"/>
</dbReference>
<dbReference type="Pfam" id="PF00172">
    <property type="entry name" value="Zn_clus"/>
    <property type="match status" value="1"/>
</dbReference>
<evidence type="ECO:0000256" key="5">
    <source>
        <dbReference type="ARBA" id="ARBA00023159"/>
    </source>
</evidence>
<evidence type="ECO:0000256" key="7">
    <source>
        <dbReference type="ARBA" id="ARBA00023242"/>
    </source>
</evidence>
<feature type="region of interest" description="Disordered" evidence="9">
    <location>
        <begin position="132"/>
        <end position="186"/>
    </location>
</feature>
<dbReference type="SMART" id="SM00066">
    <property type="entry name" value="GAL4"/>
    <property type="match status" value="1"/>
</dbReference>
<keyword evidence="6" id="KW-0804">Transcription</keyword>
<dbReference type="Proteomes" id="UP001320420">
    <property type="component" value="Unassembled WGS sequence"/>
</dbReference>
<evidence type="ECO:0000313" key="11">
    <source>
        <dbReference type="EMBL" id="KAK7753309.1"/>
    </source>
</evidence>
<feature type="compositionally biased region" description="Basic residues" evidence="9">
    <location>
        <begin position="689"/>
        <end position="705"/>
    </location>
</feature>
<evidence type="ECO:0000256" key="6">
    <source>
        <dbReference type="ARBA" id="ARBA00023163"/>
    </source>
</evidence>
<comment type="caution">
    <text evidence="11">The sequence shown here is derived from an EMBL/GenBank/DDBJ whole genome shotgun (WGS) entry which is preliminary data.</text>
</comment>
<protein>
    <submittedName>
        <fullName evidence="11">Xylanolytic transcriptional activator xlnR</fullName>
    </submittedName>
</protein>
<keyword evidence="12" id="KW-1185">Reference proteome</keyword>
<evidence type="ECO:0000259" key="10">
    <source>
        <dbReference type="PROSITE" id="PS50048"/>
    </source>
</evidence>
<keyword evidence="2" id="KW-0862">Zinc</keyword>
<feature type="compositionally biased region" description="Low complexity" evidence="9">
    <location>
        <begin position="828"/>
        <end position="853"/>
    </location>
</feature>
<keyword evidence="3" id="KW-0805">Transcription regulation</keyword>
<evidence type="ECO:0000256" key="9">
    <source>
        <dbReference type="SAM" id="MobiDB-lite"/>
    </source>
</evidence>
<feature type="compositionally biased region" description="Low complexity" evidence="9">
    <location>
        <begin position="74"/>
        <end position="85"/>
    </location>
</feature>
<feature type="region of interest" description="Disordered" evidence="9">
    <location>
        <begin position="203"/>
        <end position="247"/>
    </location>
</feature>
<dbReference type="EMBL" id="JAKJXP020000030">
    <property type="protein sequence ID" value="KAK7753309.1"/>
    <property type="molecule type" value="Genomic_DNA"/>
</dbReference>
<feature type="region of interest" description="Disordered" evidence="9">
    <location>
        <begin position="65"/>
        <end position="85"/>
    </location>
</feature>
<proteinExistence type="inferred from homology"/>
<dbReference type="PANTHER" id="PTHR47663:SF1">
    <property type="entry name" value="XYLANOLYTIC TRANSCRIPTIONAL ACTIVATOR XLNR-RELATED"/>
    <property type="match status" value="1"/>
</dbReference>
<keyword evidence="4" id="KW-0238">DNA-binding</keyword>
<dbReference type="GO" id="GO:0008270">
    <property type="term" value="F:zinc ion binding"/>
    <property type="evidence" value="ECO:0007669"/>
    <property type="project" value="InterPro"/>
</dbReference>
<feature type="compositionally biased region" description="Polar residues" evidence="9">
    <location>
        <begin position="209"/>
        <end position="224"/>
    </location>
</feature>
<dbReference type="GO" id="GO:0006351">
    <property type="term" value="P:DNA-templated transcription"/>
    <property type="evidence" value="ECO:0007669"/>
    <property type="project" value="InterPro"/>
</dbReference>
<gene>
    <name evidence="11" type="primary">XLR1</name>
    <name evidence="11" type="ORF">SLS62_004828</name>
</gene>
<keyword evidence="1" id="KW-0479">Metal-binding</keyword>
<feature type="region of interest" description="Disordered" evidence="9">
    <location>
        <begin position="670"/>
        <end position="705"/>
    </location>
</feature>
<feature type="domain" description="Zn(2)-C6 fungal-type" evidence="10">
    <location>
        <begin position="94"/>
        <end position="123"/>
    </location>
</feature>
<dbReference type="InterPro" id="IPR001138">
    <property type="entry name" value="Zn2Cys6_DnaBD"/>
</dbReference>
<dbReference type="InterPro" id="IPR007219">
    <property type="entry name" value="XnlR_reg_dom"/>
</dbReference>
<dbReference type="Pfam" id="PF04082">
    <property type="entry name" value="Fungal_trans"/>
    <property type="match status" value="1"/>
</dbReference>
<dbReference type="InterPro" id="IPR036864">
    <property type="entry name" value="Zn2-C6_fun-type_DNA-bd_sf"/>
</dbReference>
<organism evidence="11 12">
    <name type="scientific">Diatrype stigma</name>
    <dbReference type="NCBI Taxonomy" id="117547"/>
    <lineage>
        <taxon>Eukaryota</taxon>
        <taxon>Fungi</taxon>
        <taxon>Dikarya</taxon>
        <taxon>Ascomycota</taxon>
        <taxon>Pezizomycotina</taxon>
        <taxon>Sordariomycetes</taxon>
        <taxon>Xylariomycetidae</taxon>
        <taxon>Xylariales</taxon>
        <taxon>Diatrypaceae</taxon>
        <taxon>Diatrype</taxon>
    </lineage>
</organism>
<dbReference type="InterPro" id="IPR051439">
    <property type="entry name" value="XlnR/Xlr1"/>
</dbReference>
<evidence type="ECO:0000256" key="4">
    <source>
        <dbReference type="ARBA" id="ARBA00023125"/>
    </source>
</evidence>